<evidence type="ECO:0008006" key="3">
    <source>
        <dbReference type="Google" id="ProtNLM"/>
    </source>
</evidence>
<reference evidence="2" key="1">
    <citation type="journal article" date="2019" name="Int. J. Syst. Evol. Microbiol.">
        <title>The Global Catalogue of Microorganisms (GCM) 10K type strain sequencing project: providing services to taxonomists for standard genome sequencing and annotation.</title>
        <authorList>
            <consortium name="The Broad Institute Genomics Platform"/>
            <consortium name="The Broad Institute Genome Sequencing Center for Infectious Disease"/>
            <person name="Wu L."/>
            <person name="Ma J."/>
        </authorList>
    </citation>
    <scope>NUCLEOTIDE SEQUENCE [LARGE SCALE GENOMIC DNA]</scope>
    <source>
        <strain evidence="2">TISTR 1827</strain>
    </source>
</reference>
<sequence>MEYIFEREAKNYEDLASGRVLYNAQGTTAFPVRLASEIVQRCFRILEHKGEQGPYSVYDPCCGGAYLLTVIGLLHGNRISAVYGSDINPEALRTAEKNLSLLTANGLNNRKEQIQEYVRQYGKSSHREALKSTDRLTGNVANSRIGNVTLFQSDITQQAAPEAIEPKNGVNLIITDLPYGDIVTWESESADPLARLFDNAYERLLPGRSVLAVVADKSQKLQHGKFRRIQYAKVGKRQFGIFEPLPRTD</sequence>
<dbReference type="Pfam" id="PF11599">
    <property type="entry name" value="AviRa"/>
    <property type="match status" value="1"/>
</dbReference>
<accession>A0ABW5R121</accession>
<proteinExistence type="predicted"/>
<evidence type="ECO:0000313" key="2">
    <source>
        <dbReference type="Proteomes" id="UP001597493"/>
    </source>
</evidence>
<dbReference type="Proteomes" id="UP001597493">
    <property type="component" value="Unassembled WGS sequence"/>
</dbReference>
<dbReference type="InterPro" id="IPR029063">
    <property type="entry name" value="SAM-dependent_MTases_sf"/>
</dbReference>
<dbReference type="Gene3D" id="1.10.287.540">
    <property type="entry name" value="Helix hairpin bin"/>
    <property type="match status" value="1"/>
</dbReference>
<organism evidence="1 2">
    <name type="scientific">Paenibacillus thailandensis</name>
    <dbReference type="NCBI Taxonomy" id="393250"/>
    <lineage>
        <taxon>Bacteria</taxon>
        <taxon>Bacillati</taxon>
        <taxon>Bacillota</taxon>
        <taxon>Bacilli</taxon>
        <taxon>Bacillales</taxon>
        <taxon>Paenibacillaceae</taxon>
        <taxon>Paenibacillus</taxon>
    </lineage>
</organism>
<name>A0ABW5R121_9BACL</name>
<dbReference type="Gene3D" id="3.40.50.150">
    <property type="entry name" value="Vaccinia Virus protein VP39"/>
    <property type="match status" value="1"/>
</dbReference>
<gene>
    <name evidence="1" type="ORF">ACFSW5_19295</name>
</gene>
<protein>
    <recommendedName>
        <fullName evidence="3">rRNA methyltransferase</fullName>
    </recommendedName>
</protein>
<dbReference type="InterPro" id="IPR024268">
    <property type="entry name" value="AviRa"/>
</dbReference>
<dbReference type="SUPFAM" id="SSF53335">
    <property type="entry name" value="S-adenosyl-L-methionine-dependent methyltransferases"/>
    <property type="match status" value="1"/>
</dbReference>
<dbReference type="CDD" id="cd02440">
    <property type="entry name" value="AdoMet_MTases"/>
    <property type="match status" value="1"/>
</dbReference>
<comment type="caution">
    <text evidence="1">The sequence shown here is derived from an EMBL/GenBank/DDBJ whole genome shotgun (WGS) entry which is preliminary data.</text>
</comment>
<keyword evidence="2" id="KW-1185">Reference proteome</keyword>
<dbReference type="EMBL" id="JBHUMY010000027">
    <property type="protein sequence ID" value="MFD2662404.1"/>
    <property type="molecule type" value="Genomic_DNA"/>
</dbReference>
<evidence type="ECO:0000313" key="1">
    <source>
        <dbReference type="EMBL" id="MFD2662404.1"/>
    </source>
</evidence>
<dbReference type="RefSeq" id="WP_379276629.1">
    <property type="nucleotide sequence ID" value="NZ_JBHUGT010000021.1"/>
</dbReference>